<gene>
    <name evidence="1" type="ORF">SAMN05421774_104316</name>
</gene>
<dbReference type="OrthoDB" id="7871639at2"/>
<dbReference type="AlphaFoldDB" id="A0A1N7P162"/>
<dbReference type="EMBL" id="FTOT01000004">
    <property type="protein sequence ID" value="SIT04313.1"/>
    <property type="molecule type" value="Genomic_DNA"/>
</dbReference>
<name>A0A1N7P162_9RHOB</name>
<accession>A0A1N7P162</accession>
<protein>
    <recommendedName>
        <fullName evidence="3">D-galactarate dehydratase</fullName>
    </recommendedName>
</protein>
<evidence type="ECO:0008006" key="3">
    <source>
        <dbReference type="Google" id="ProtNLM"/>
    </source>
</evidence>
<keyword evidence="2" id="KW-1185">Reference proteome</keyword>
<organism evidence="1 2">
    <name type="scientific">Gemmobacter megaterium</name>
    <dbReference type="NCBI Taxonomy" id="1086013"/>
    <lineage>
        <taxon>Bacteria</taxon>
        <taxon>Pseudomonadati</taxon>
        <taxon>Pseudomonadota</taxon>
        <taxon>Alphaproteobacteria</taxon>
        <taxon>Rhodobacterales</taxon>
        <taxon>Paracoccaceae</taxon>
        <taxon>Gemmobacter</taxon>
    </lineage>
</organism>
<dbReference type="STRING" id="1086013.SAMN05421774_104316"/>
<reference evidence="1 2" key="1">
    <citation type="submission" date="2017-01" db="EMBL/GenBank/DDBJ databases">
        <authorList>
            <person name="Mah S.A."/>
            <person name="Swanson W.J."/>
            <person name="Moy G.W."/>
            <person name="Vacquier V.D."/>
        </authorList>
    </citation>
    <scope>NUCLEOTIDE SEQUENCE [LARGE SCALE GENOMIC DNA]</scope>
    <source>
        <strain evidence="1 2">DSM 26375</strain>
    </source>
</reference>
<dbReference type="RefSeq" id="WP_076531652.1">
    <property type="nucleotide sequence ID" value="NZ_BMEH01000004.1"/>
</dbReference>
<sequence length="156" mass="15639">MTHVHAPVLVLCAVVALGGCDRLRSVGDDPVAAAPQGTQPSAGAASPGLAPQVARTATAFDRTTEAEKAAALARPVAGAELGRLVVSLGNPAEQGFWLRSSLVETARPGVVRLASGKTAQVELLPASGGGAQLSLAAYRALGLGLTDLPTVTVLTR</sequence>
<proteinExistence type="predicted"/>
<evidence type="ECO:0000313" key="2">
    <source>
        <dbReference type="Proteomes" id="UP000186141"/>
    </source>
</evidence>
<evidence type="ECO:0000313" key="1">
    <source>
        <dbReference type="EMBL" id="SIT04313.1"/>
    </source>
</evidence>
<dbReference type="Proteomes" id="UP000186141">
    <property type="component" value="Unassembled WGS sequence"/>
</dbReference>